<dbReference type="KEGG" id="vg:18562243"/>
<sequence>MPVRRRVLFNELEVKIENDPEVKLQTLAFAERVKEYWQDIAPDAGDPGHPYATGHYKDSIQRIASRGRGPRGRWIWHHWVGTFDTVAGLLEYGTGYDYGPESKGNWIGLDGERHWGWKTPTPAFAYAARVAAHFGGTMDDD</sequence>
<protein>
    <submittedName>
        <fullName evidence="1">Uncharacterized protein</fullName>
    </submittedName>
</protein>
<evidence type="ECO:0000313" key="2">
    <source>
        <dbReference type="Proteomes" id="UP000005668"/>
    </source>
</evidence>
<keyword evidence="2" id="KW-1185">Reference proteome</keyword>
<dbReference type="EMBL" id="JN698993">
    <property type="protein sequence ID" value="AER47471.1"/>
    <property type="molecule type" value="Genomic_DNA"/>
</dbReference>
<name>G8I427_9CAUD</name>
<reference evidence="1 2" key="1">
    <citation type="journal article" date="2012" name="J. Virol.">
        <title>Complete Genome Sequences of 138 Mycobacteriophages.</title>
        <authorList>
            <consortium name="the Science Education Alliance Phage Hunters Advancing Genomics and Evolutionary Science Program"/>
            <consortium name="the KwaZulu-Natal Research Institute for Tuberculosis and HIV Mycobacterial Genetics Course Students"/>
            <consortium name="the Phage Hunters Integrating Research and Education Program"/>
            <person name="Hatfull G.F."/>
        </authorList>
    </citation>
    <scope>NUCLEOTIDE SEQUENCE [LARGE SCALE GENOMIC DNA]</scope>
</reference>
<dbReference type="Proteomes" id="UP000005668">
    <property type="component" value="Segment"/>
</dbReference>
<dbReference type="RefSeq" id="YP_009014408.1">
    <property type="nucleotide sequence ID" value="NC_023712.1"/>
</dbReference>
<evidence type="ECO:0000313" key="1">
    <source>
        <dbReference type="EMBL" id="AER47471.1"/>
    </source>
</evidence>
<proteinExistence type="predicted"/>
<accession>G8I427</accession>
<gene>
    <name evidence="1" type="primary">45</name>
    <name evidence="1" type="ORF">FIRECRACKER_45</name>
</gene>
<organism evidence="1 2">
    <name type="scientific">Mycobacterium phage Firecracker</name>
    <dbReference type="NCBI Taxonomy" id="2922998"/>
    <lineage>
        <taxon>Viruses</taxon>
        <taxon>Duplodnaviria</taxon>
        <taxon>Heunggongvirae</taxon>
        <taxon>Uroviricota</taxon>
        <taxon>Caudoviricetes</taxon>
        <taxon>Corndogvirus</taxon>
        <taxon>Corndogvirus firecracker</taxon>
    </lineage>
</organism>
<dbReference type="GeneID" id="18562243"/>